<keyword evidence="11" id="KW-1185">Reference proteome</keyword>
<protein>
    <submittedName>
        <fullName evidence="10">4-hydroxyphenylacetate-3-hydroxylase small chain protein</fullName>
        <ecNumber evidence="10">1.14.14.9</ecNumber>
    </submittedName>
</protein>
<comment type="cofactor">
    <cofactor evidence="1">
        <name>[4Fe-4S] cluster</name>
        <dbReference type="ChEBI" id="CHEBI:49883"/>
    </cofactor>
</comment>
<comment type="similarity">
    <text evidence="2">Belongs to the organic radical-activating enzymes family.</text>
</comment>
<dbReference type="InterPro" id="IPR013785">
    <property type="entry name" value="Aldolase_TIM"/>
</dbReference>
<evidence type="ECO:0000256" key="7">
    <source>
        <dbReference type="ARBA" id="ARBA00023004"/>
    </source>
</evidence>
<dbReference type="InterPro" id="IPR006638">
    <property type="entry name" value="Elp3/MiaA/NifB-like_rSAM"/>
</dbReference>
<accession>F7Q1V4</accession>
<evidence type="ECO:0000256" key="5">
    <source>
        <dbReference type="ARBA" id="ARBA00022723"/>
    </source>
</evidence>
<reference evidence="10 11" key="2">
    <citation type="journal article" date="2013" name="PLoS ONE">
        <title>INDIGO - INtegrated Data Warehouse of MIcrobial GenOmes with Examples from the Red Sea Extremophiles.</title>
        <authorList>
            <person name="Alam I."/>
            <person name="Antunes A."/>
            <person name="Kamau A.A."/>
            <person name="Ba Alawi W."/>
            <person name="Kalkatawi M."/>
            <person name="Stingl U."/>
            <person name="Bajic V.B."/>
        </authorList>
    </citation>
    <scope>NUCLEOTIDE SEQUENCE [LARGE SCALE GENOMIC DNA]</scope>
    <source>
        <strain evidence="10 11">SSD-17B</strain>
    </source>
</reference>
<dbReference type="PROSITE" id="PS51918">
    <property type="entry name" value="RADICAL_SAM"/>
    <property type="match status" value="1"/>
</dbReference>
<dbReference type="SMART" id="SM00729">
    <property type="entry name" value="Elp3"/>
    <property type="match status" value="1"/>
</dbReference>
<dbReference type="InterPro" id="IPR012840">
    <property type="entry name" value="NrdG2"/>
</dbReference>
<dbReference type="EC" id="1.14.14.9" evidence="10"/>
<reference evidence="10 11" key="1">
    <citation type="journal article" date="2011" name="J. Bacteriol.">
        <title>Genome sequence of Haloplasma contractile, an unusual contractile bacterium from a deep-sea anoxic brine lake.</title>
        <authorList>
            <person name="Antunes A."/>
            <person name="Alam I."/>
            <person name="El Dorry H."/>
            <person name="Siam R."/>
            <person name="Robertson A."/>
            <person name="Bajic V.B."/>
            <person name="Stingl U."/>
        </authorList>
    </citation>
    <scope>NUCLEOTIDE SEQUENCE [LARGE SCALE GENOMIC DNA]</scope>
    <source>
        <strain evidence="10 11">SSD-17B</strain>
    </source>
</reference>
<evidence type="ECO:0000313" key="11">
    <source>
        <dbReference type="Proteomes" id="UP000005707"/>
    </source>
</evidence>
<dbReference type="SFLD" id="SFLDG01067">
    <property type="entry name" value="SPASM/twitch_domain_containing"/>
    <property type="match status" value="1"/>
</dbReference>
<dbReference type="InterPro" id="IPR058240">
    <property type="entry name" value="rSAM_sf"/>
</dbReference>
<dbReference type="PANTHER" id="PTHR30352">
    <property type="entry name" value="PYRUVATE FORMATE-LYASE-ACTIVATING ENZYME"/>
    <property type="match status" value="1"/>
</dbReference>
<dbReference type="Proteomes" id="UP000005707">
    <property type="component" value="Unassembled WGS sequence"/>
</dbReference>
<evidence type="ECO:0000256" key="8">
    <source>
        <dbReference type="ARBA" id="ARBA00023014"/>
    </source>
</evidence>
<comment type="caution">
    <text evidence="10">The sequence shown here is derived from an EMBL/GenBank/DDBJ whole genome shotgun (WGS) entry which is preliminary data.</text>
</comment>
<evidence type="ECO:0000259" key="9">
    <source>
        <dbReference type="PROSITE" id="PS51918"/>
    </source>
</evidence>
<dbReference type="NCBIfam" id="TIGR02495">
    <property type="entry name" value="NrdG2"/>
    <property type="match status" value="1"/>
</dbReference>
<dbReference type="EMBL" id="AFNU02000005">
    <property type="protein sequence ID" value="ERJ12235.1"/>
    <property type="molecule type" value="Genomic_DNA"/>
</dbReference>
<keyword evidence="4" id="KW-0949">S-adenosyl-L-methionine</keyword>
<dbReference type="PROSITE" id="PS01087">
    <property type="entry name" value="RADICAL_ACTIVATING"/>
    <property type="match status" value="1"/>
</dbReference>
<dbReference type="Gene3D" id="3.20.20.70">
    <property type="entry name" value="Aldolase class I"/>
    <property type="match status" value="1"/>
</dbReference>
<organism evidence="10 11">
    <name type="scientific">Haloplasma contractile SSD-17B</name>
    <dbReference type="NCBI Taxonomy" id="1033810"/>
    <lineage>
        <taxon>Bacteria</taxon>
        <taxon>Bacillati</taxon>
        <taxon>Mycoplasmatota</taxon>
        <taxon>Mollicutes</taxon>
        <taxon>Haloplasmatales</taxon>
        <taxon>Haloplasmataceae</taxon>
        <taxon>Haloplasma</taxon>
    </lineage>
</organism>
<evidence type="ECO:0000256" key="1">
    <source>
        <dbReference type="ARBA" id="ARBA00001966"/>
    </source>
</evidence>
<dbReference type="AlphaFoldDB" id="F7Q1V4"/>
<dbReference type="CDD" id="cd01335">
    <property type="entry name" value="Radical_SAM"/>
    <property type="match status" value="1"/>
</dbReference>
<dbReference type="Pfam" id="PF04055">
    <property type="entry name" value="Radical_SAM"/>
    <property type="match status" value="1"/>
</dbReference>
<sequence>MIAGFIPLSFIDYPKKRSCVIFLSGCNFNCGYCHNEDIVSCNNSSMDFTQLKQFLRKRKGKLEGVVISGGEPTLHRQYVYKIATFAKQCGYCVKLDTNGSNPKFIKTLIENRLIDYIAMDIKSTLSLYHKVTNTTTNIEQIKKTINLLFKESINYEFRTTIMNEYHKEDDFKVIGELIKGAKQYSLQHYKYSKKQIIPVEFTRIQDHVVNRIKHTLSEYVENVVVYN</sequence>
<keyword evidence="6 10" id="KW-0560">Oxidoreductase</keyword>
<dbReference type="GO" id="GO:0051539">
    <property type="term" value="F:4 iron, 4 sulfur cluster binding"/>
    <property type="evidence" value="ECO:0007669"/>
    <property type="project" value="UniProtKB-KW"/>
</dbReference>
<keyword evidence="8" id="KW-0411">Iron-sulfur</keyword>
<dbReference type="GO" id="GO:0046872">
    <property type="term" value="F:metal ion binding"/>
    <property type="evidence" value="ECO:0007669"/>
    <property type="project" value="UniProtKB-KW"/>
</dbReference>
<gene>
    <name evidence="10" type="ORF">HLPCO_001762</name>
</gene>
<keyword evidence="5" id="KW-0479">Metal-binding</keyword>
<dbReference type="PANTHER" id="PTHR30352:SF13">
    <property type="entry name" value="GLYCYL-RADICAL ENZYME ACTIVATING ENZYME YJJW-RELATED"/>
    <property type="match status" value="1"/>
</dbReference>
<dbReference type="InParanoid" id="F7Q1V4"/>
<dbReference type="RefSeq" id="WP_008825239.1">
    <property type="nucleotide sequence ID" value="NZ_AFNU02000005.1"/>
</dbReference>
<dbReference type="GO" id="GO:0052881">
    <property type="term" value="F:4-hydroxyphenylacetate 3-monooxygenase activity"/>
    <property type="evidence" value="ECO:0007669"/>
    <property type="project" value="UniProtKB-EC"/>
</dbReference>
<name>F7Q1V4_9MOLU</name>
<evidence type="ECO:0000256" key="2">
    <source>
        <dbReference type="ARBA" id="ARBA00009777"/>
    </source>
</evidence>
<dbReference type="STRING" id="1033810.HLPCO_001762"/>
<keyword evidence="3" id="KW-0004">4Fe-4S</keyword>
<dbReference type="OrthoDB" id="9782387at2"/>
<keyword evidence="7" id="KW-0408">Iron</keyword>
<dbReference type="InterPro" id="IPR001989">
    <property type="entry name" value="Radical_activat_CS"/>
</dbReference>
<evidence type="ECO:0000256" key="6">
    <source>
        <dbReference type="ARBA" id="ARBA00023002"/>
    </source>
</evidence>
<evidence type="ECO:0000256" key="4">
    <source>
        <dbReference type="ARBA" id="ARBA00022691"/>
    </source>
</evidence>
<proteinExistence type="inferred from homology"/>
<feature type="domain" description="Radical SAM core" evidence="9">
    <location>
        <begin position="12"/>
        <end position="227"/>
    </location>
</feature>
<dbReference type="SUPFAM" id="SSF102114">
    <property type="entry name" value="Radical SAM enzymes"/>
    <property type="match status" value="1"/>
</dbReference>
<evidence type="ECO:0000313" key="10">
    <source>
        <dbReference type="EMBL" id="ERJ12235.1"/>
    </source>
</evidence>
<evidence type="ECO:0000256" key="3">
    <source>
        <dbReference type="ARBA" id="ARBA00022485"/>
    </source>
</evidence>
<dbReference type="InterPro" id="IPR007197">
    <property type="entry name" value="rSAM"/>
</dbReference>
<dbReference type="eggNOG" id="COG1180">
    <property type="taxonomic scope" value="Bacteria"/>
</dbReference>
<dbReference type="SFLD" id="SFLDS00029">
    <property type="entry name" value="Radical_SAM"/>
    <property type="match status" value="1"/>
</dbReference>
<dbReference type="InterPro" id="IPR034457">
    <property type="entry name" value="Organic_radical-activating"/>
</dbReference>
<dbReference type="SFLD" id="SFLDG01094">
    <property type="entry name" value="Uncharacterised_Radical_SAM_Su"/>
    <property type="match status" value="1"/>
</dbReference>